<protein>
    <recommendedName>
        <fullName evidence="3">Alcohol dehydrogenase GroES-associated domain-containing protein</fullName>
    </recommendedName>
</protein>
<dbReference type="AlphaFoldDB" id="A0AA41WUC1"/>
<accession>A0AA41WUC1</accession>
<evidence type="ECO:0000313" key="1">
    <source>
        <dbReference type="EMBL" id="MCP1174726.1"/>
    </source>
</evidence>
<evidence type="ECO:0008006" key="3">
    <source>
        <dbReference type="Google" id="ProtNLM"/>
    </source>
</evidence>
<keyword evidence="2" id="KW-1185">Reference proteome</keyword>
<organism evidence="1 2">
    <name type="scientific">Ralstonia chuxiongensis</name>
    <dbReference type="NCBI Taxonomy" id="2957504"/>
    <lineage>
        <taxon>Bacteria</taxon>
        <taxon>Pseudomonadati</taxon>
        <taxon>Pseudomonadota</taxon>
        <taxon>Betaproteobacteria</taxon>
        <taxon>Burkholderiales</taxon>
        <taxon>Burkholderiaceae</taxon>
        <taxon>Ralstonia</taxon>
    </lineage>
</organism>
<dbReference type="EMBL" id="JAMYWC010000006">
    <property type="protein sequence ID" value="MCP1174726.1"/>
    <property type="molecule type" value="Genomic_DNA"/>
</dbReference>
<evidence type="ECO:0000313" key="2">
    <source>
        <dbReference type="Proteomes" id="UP001162793"/>
    </source>
</evidence>
<reference evidence="2" key="1">
    <citation type="journal article" date="2023" name="Front. Microbiol.">
        <title>Ralstonia chuxiongensis sp. nov., Ralstonia mojiangensis sp. nov., and Ralstonia soli sp. nov., isolated from tobacco fields, are three novel species in the family Burkholderiaceae.</title>
        <authorList>
            <person name="Lu C.H."/>
            <person name="Zhang Y.Y."/>
            <person name="Jiang N."/>
            <person name="Chen W."/>
            <person name="Shao X."/>
            <person name="Zhao Z.M."/>
            <person name="Lu W.L."/>
            <person name="Hu X."/>
            <person name="Xi Y.X."/>
            <person name="Zou S.Y."/>
            <person name="Wei Q.J."/>
            <person name="Lin Z.L."/>
            <person name="Gong L."/>
            <person name="Gai X.T."/>
            <person name="Zhang L.Q."/>
            <person name="Li J.Y."/>
            <person name="Jin Y."/>
            <person name="Xia Z.Y."/>
        </authorList>
    </citation>
    <scope>NUCLEOTIDE SEQUENCE [LARGE SCALE GENOMIC DNA]</scope>
    <source>
        <strain evidence="2">21YRMH01-3</strain>
    </source>
</reference>
<comment type="caution">
    <text evidence="1">The sequence shown here is derived from an EMBL/GenBank/DDBJ whole genome shotgun (WGS) entry which is preliminary data.</text>
</comment>
<name>A0AA41WUC1_9RALS</name>
<sequence>MKAVVFHGVGDIRLEDVPVVPRSTSQISPPVCRLA</sequence>
<proteinExistence type="predicted"/>
<gene>
    <name evidence="1" type="ORF">NKG59_20380</name>
</gene>
<dbReference type="Proteomes" id="UP001162793">
    <property type="component" value="Unassembled WGS sequence"/>
</dbReference>